<dbReference type="PANTHER" id="PTHR10934:SF2">
    <property type="entry name" value="LARGE RIBOSOMAL SUBUNIT PROTEIN EL18"/>
    <property type="match status" value="1"/>
</dbReference>
<dbReference type="EMBL" id="UINC01149750">
    <property type="protein sequence ID" value="SVD42403.1"/>
    <property type="molecule type" value="Genomic_DNA"/>
</dbReference>
<dbReference type="PANTHER" id="PTHR10934">
    <property type="entry name" value="60S RIBOSOMAL PROTEIN L18"/>
    <property type="match status" value="1"/>
</dbReference>
<dbReference type="GO" id="GO:0003723">
    <property type="term" value="F:RNA binding"/>
    <property type="evidence" value="ECO:0007669"/>
    <property type="project" value="TreeGrafter"/>
</dbReference>
<dbReference type="InterPro" id="IPR036227">
    <property type="entry name" value="Ribosomal_uL15/eL18_sf"/>
</dbReference>
<dbReference type="InterPro" id="IPR001196">
    <property type="entry name" value="Ribosomal_uL15_CS"/>
</dbReference>
<dbReference type="InterPro" id="IPR022947">
    <property type="entry name" value="Ribosomal_eL18_arc"/>
</dbReference>
<comment type="similarity">
    <text evidence="1">Belongs to the eukaryotic ribosomal protein eL18 family.</text>
</comment>
<dbReference type="InterPro" id="IPR021131">
    <property type="entry name" value="Ribosomal_uL15/eL18"/>
</dbReference>
<proteinExistence type="inferred from homology"/>
<dbReference type="GO" id="GO:0003735">
    <property type="term" value="F:structural constituent of ribosome"/>
    <property type="evidence" value="ECO:0007669"/>
    <property type="project" value="InterPro"/>
</dbReference>
<dbReference type="AlphaFoldDB" id="A0A382V7E7"/>
<dbReference type="NCBIfam" id="NF003079">
    <property type="entry name" value="PRK04005.1"/>
    <property type="match status" value="1"/>
</dbReference>
<dbReference type="GO" id="GO:0006412">
    <property type="term" value="P:translation"/>
    <property type="evidence" value="ECO:0007669"/>
    <property type="project" value="InterPro"/>
</dbReference>
<evidence type="ECO:0000259" key="4">
    <source>
        <dbReference type="Pfam" id="PF00828"/>
    </source>
</evidence>
<reference evidence="5" key="1">
    <citation type="submission" date="2018-05" db="EMBL/GenBank/DDBJ databases">
        <authorList>
            <person name="Lanie J.A."/>
            <person name="Ng W.-L."/>
            <person name="Kazmierczak K.M."/>
            <person name="Andrzejewski T.M."/>
            <person name="Davidsen T.M."/>
            <person name="Wayne K.J."/>
            <person name="Tettelin H."/>
            <person name="Glass J.I."/>
            <person name="Rusch D."/>
            <person name="Podicherti R."/>
            <person name="Tsui H.-C.T."/>
            <person name="Winkler M.E."/>
        </authorList>
    </citation>
    <scope>NUCLEOTIDE SEQUENCE</scope>
</reference>
<evidence type="ECO:0000256" key="2">
    <source>
        <dbReference type="ARBA" id="ARBA00022980"/>
    </source>
</evidence>
<dbReference type="Pfam" id="PF00828">
    <property type="entry name" value="Ribosomal_L27A"/>
    <property type="match status" value="1"/>
</dbReference>
<dbReference type="HAMAP" id="MF_00329">
    <property type="entry name" value="Ribosomal_eL18"/>
    <property type="match status" value="1"/>
</dbReference>
<name>A0A382V7E7_9ZZZZ</name>
<dbReference type="PROSITE" id="PS00475">
    <property type="entry name" value="RIBOSOMAL_L15"/>
    <property type="match status" value="1"/>
</dbReference>
<dbReference type="InterPro" id="IPR000039">
    <property type="entry name" value="Ribosomal_eL18"/>
</dbReference>
<organism evidence="5">
    <name type="scientific">marine metagenome</name>
    <dbReference type="NCBI Taxonomy" id="408172"/>
    <lineage>
        <taxon>unclassified sequences</taxon>
        <taxon>metagenomes</taxon>
        <taxon>ecological metagenomes</taxon>
    </lineage>
</organism>
<dbReference type="Gene3D" id="3.100.10.10">
    <property type="match status" value="1"/>
</dbReference>
<protein>
    <recommendedName>
        <fullName evidence="4">Large ribosomal subunit protein uL15/eL18 domain-containing protein</fullName>
    </recommendedName>
</protein>
<keyword evidence="3" id="KW-0687">Ribonucleoprotein</keyword>
<feature type="domain" description="Large ribosomal subunit protein uL15/eL18" evidence="4">
    <location>
        <begin position="33"/>
        <end position="103"/>
    </location>
</feature>
<evidence type="ECO:0000256" key="1">
    <source>
        <dbReference type="ARBA" id="ARBA00006815"/>
    </source>
</evidence>
<evidence type="ECO:0000256" key="3">
    <source>
        <dbReference type="ARBA" id="ARBA00023274"/>
    </source>
</evidence>
<accession>A0A382V7E7</accession>
<keyword evidence="2" id="KW-0689">Ribosomal protein</keyword>
<dbReference type="SUPFAM" id="SSF52080">
    <property type="entry name" value="Ribosomal proteins L15p and L18e"/>
    <property type="match status" value="1"/>
</dbReference>
<sequence>MSKKQISRKSNTELVKTIDDLKRASRENDAPIWKSIARKLEGPSRNWPVVNISKLEYNVVKNGKVVIPGKLMGSGNLSKKVTVSAYSFTKSAASKIEEAGGKCMIYNDFIKKNPSGKNVMVIG</sequence>
<dbReference type="GO" id="GO:0022625">
    <property type="term" value="C:cytosolic large ribosomal subunit"/>
    <property type="evidence" value="ECO:0007669"/>
    <property type="project" value="TreeGrafter"/>
</dbReference>
<evidence type="ECO:0000313" key="5">
    <source>
        <dbReference type="EMBL" id="SVD42403.1"/>
    </source>
</evidence>
<gene>
    <name evidence="5" type="ORF">METZ01_LOCUS395257</name>
</gene>